<gene>
    <name evidence="2" type="ORF">GCM10010528_04480</name>
</gene>
<sequence length="210" mass="23142">MVAPIPRGHHLRTLRSEEPVKQDLVVESLNLLVVAQDAAYKWHNLKLARVEATEPKYLMATITAMRRALAEDLEADAAILHQARNVLNAYSSVKPLEVLRWVSARSVQENASHLKQGLDGFAKARRTQVIEWQEHEMPDFGDAVQEIGRITTQVASEIGDKVVAAGLTGIGSIGASMKGFADRRANARREEHRANLEREAVTGPAPLADD</sequence>
<accession>A0ABN3YD03</accession>
<feature type="region of interest" description="Disordered" evidence="1">
    <location>
        <begin position="184"/>
        <end position="210"/>
    </location>
</feature>
<dbReference type="Proteomes" id="UP001501035">
    <property type="component" value="Unassembled WGS sequence"/>
</dbReference>
<dbReference type="EMBL" id="BAAAVS010000002">
    <property type="protein sequence ID" value="GAA3025687.1"/>
    <property type="molecule type" value="Genomic_DNA"/>
</dbReference>
<evidence type="ECO:0000313" key="3">
    <source>
        <dbReference type="Proteomes" id="UP001501035"/>
    </source>
</evidence>
<feature type="compositionally biased region" description="Basic and acidic residues" evidence="1">
    <location>
        <begin position="184"/>
        <end position="200"/>
    </location>
</feature>
<name>A0ABN3YD03_9ACTN</name>
<evidence type="ECO:0000256" key="1">
    <source>
        <dbReference type="SAM" id="MobiDB-lite"/>
    </source>
</evidence>
<reference evidence="2 3" key="1">
    <citation type="journal article" date="2019" name="Int. J. Syst. Evol. Microbiol.">
        <title>The Global Catalogue of Microorganisms (GCM) 10K type strain sequencing project: providing services to taxonomists for standard genome sequencing and annotation.</title>
        <authorList>
            <consortium name="The Broad Institute Genomics Platform"/>
            <consortium name="The Broad Institute Genome Sequencing Center for Infectious Disease"/>
            <person name="Wu L."/>
            <person name="Ma J."/>
        </authorList>
    </citation>
    <scope>NUCLEOTIDE SEQUENCE [LARGE SCALE GENOMIC DNA]</scope>
    <source>
        <strain evidence="2 3">JCM 14234</strain>
    </source>
</reference>
<proteinExistence type="predicted"/>
<organism evidence="2 3">
    <name type="scientific">Gordonia defluvii</name>
    <dbReference type="NCBI Taxonomy" id="283718"/>
    <lineage>
        <taxon>Bacteria</taxon>
        <taxon>Bacillati</taxon>
        <taxon>Actinomycetota</taxon>
        <taxon>Actinomycetes</taxon>
        <taxon>Mycobacteriales</taxon>
        <taxon>Gordoniaceae</taxon>
        <taxon>Gordonia</taxon>
    </lineage>
</organism>
<comment type="caution">
    <text evidence="2">The sequence shown here is derived from an EMBL/GenBank/DDBJ whole genome shotgun (WGS) entry which is preliminary data.</text>
</comment>
<keyword evidence="3" id="KW-1185">Reference proteome</keyword>
<protein>
    <submittedName>
        <fullName evidence="2">Uncharacterized protein</fullName>
    </submittedName>
</protein>
<evidence type="ECO:0000313" key="2">
    <source>
        <dbReference type="EMBL" id="GAA3025687.1"/>
    </source>
</evidence>